<dbReference type="PANTHER" id="PTHR24276">
    <property type="entry name" value="POLYSERASE-RELATED"/>
    <property type="match status" value="1"/>
</dbReference>
<keyword evidence="10" id="KW-1185">Reference proteome</keyword>
<feature type="chain" id="PRO_5043732679" evidence="7">
    <location>
        <begin position="26"/>
        <end position="259"/>
    </location>
</feature>
<dbReference type="PANTHER" id="PTHR24276:SF98">
    <property type="entry name" value="FI18310P1-RELATED"/>
    <property type="match status" value="1"/>
</dbReference>
<evidence type="ECO:0000256" key="7">
    <source>
        <dbReference type="SAM" id="SignalP"/>
    </source>
</evidence>
<dbReference type="InterPro" id="IPR001254">
    <property type="entry name" value="Trypsin_dom"/>
</dbReference>
<comment type="similarity">
    <text evidence="1">Belongs to the peptidase S1 family.</text>
</comment>
<evidence type="ECO:0000256" key="4">
    <source>
        <dbReference type="ARBA" id="ARBA00022825"/>
    </source>
</evidence>
<name>A0AAW1L3Z4_POPJA</name>
<keyword evidence="7" id="KW-0732">Signal</keyword>
<dbReference type="Gene3D" id="2.40.10.10">
    <property type="entry name" value="Trypsin-like serine proteases"/>
    <property type="match status" value="1"/>
</dbReference>
<dbReference type="InterPro" id="IPR001314">
    <property type="entry name" value="Peptidase_S1A"/>
</dbReference>
<dbReference type="SMART" id="SM00020">
    <property type="entry name" value="Tryp_SPc"/>
    <property type="match status" value="1"/>
</dbReference>
<dbReference type="GO" id="GO:0004252">
    <property type="term" value="F:serine-type endopeptidase activity"/>
    <property type="evidence" value="ECO:0007669"/>
    <property type="project" value="InterPro"/>
</dbReference>
<dbReference type="PROSITE" id="PS00135">
    <property type="entry name" value="TRYPSIN_SER"/>
    <property type="match status" value="1"/>
</dbReference>
<keyword evidence="2 6" id="KW-0645">Protease</keyword>
<evidence type="ECO:0000259" key="8">
    <source>
        <dbReference type="PROSITE" id="PS50240"/>
    </source>
</evidence>
<dbReference type="InterPro" id="IPR018114">
    <property type="entry name" value="TRYPSIN_HIS"/>
</dbReference>
<evidence type="ECO:0000313" key="9">
    <source>
        <dbReference type="EMBL" id="KAK9727944.1"/>
    </source>
</evidence>
<evidence type="ECO:0000256" key="3">
    <source>
        <dbReference type="ARBA" id="ARBA00022801"/>
    </source>
</evidence>
<accession>A0AAW1L3Z4</accession>
<dbReference type="PROSITE" id="PS00134">
    <property type="entry name" value="TRYPSIN_HIS"/>
    <property type="match status" value="1"/>
</dbReference>
<evidence type="ECO:0000313" key="10">
    <source>
        <dbReference type="Proteomes" id="UP001458880"/>
    </source>
</evidence>
<sequence>MVSSSILSIMASLFLIVLIFSATSALPHQQRVKRVVKGSSTSIETIPYQVALVVDNFPICGGSILQENIIITAAHCCCSYLPNDTLIYAGMYNKKEMRNLKGIRVKDVKIHEKYNYTGDPTPDDIAILVLEEDLVFGPTIGKVGLMEEDFAVPVNATISGWGSTNCNFSLSNEQACNGWFATELQSGTLTIQRRENGLIYAPSTEVTGNYGDSGSPVVANGKLIGIARNCDIVAPNIFDFDATSILDYLPWIKSTLESI</sequence>
<dbReference type="Pfam" id="PF00089">
    <property type="entry name" value="Trypsin"/>
    <property type="match status" value="1"/>
</dbReference>
<dbReference type="InterPro" id="IPR050430">
    <property type="entry name" value="Peptidase_S1"/>
</dbReference>
<comment type="caution">
    <text evidence="9">The sequence shown here is derived from an EMBL/GenBank/DDBJ whole genome shotgun (WGS) entry which is preliminary data.</text>
</comment>
<evidence type="ECO:0000256" key="2">
    <source>
        <dbReference type="ARBA" id="ARBA00022670"/>
    </source>
</evidence>
<gene>
    <name evidence="9" type="ORF">QE152_g18951</name>
</gene>
<keyword evidence="5" id="KW-1015">Disulfide bond</keyword>
<feature type="domain" description="Peptidase S1" evidence="8">
    <location>
        <begin position="35"/>
        <end position="257"/>
    </location>
</feature>
<dbReference type="GO" id="GO:0006508">
    <property type="term" value="P:proteolysis"/>
    <property type="evidence" value="ECO:0007669"/>
    <property type="project" value="UniProtKB-KW"/>
</dbReference>
<dbReference type="PROSITE" id="PS50240">
    <property type="entry name" value="TRYPSIN_DOM"/>
    <property type="match status" value="1"/>
</dbReference>
<dbReference type="PRINTS" id="PR00722">
    <property type="entry name" value="CHYMOTRYPSIN"/>
</dbReference>
<dbReference type="EMBL" id="JASPKY010000174">
    <property type="protein sequence ID" value="KAK9727944.1"/>
    <property type="molecule type" value="Genomic_DNA"/>
</dbReference>
<evidence type="ECO:0000256" key="5">
    <source>
        <dbReference type="ARBA" id="ARBA00023157"/>
    </source>
</evidence>
<dbReference type="SUPFAM" id="SSF50494">
    <property type="entry name" value="Trypsin-like serine proteases"/>
    <property type="match status" value="1"/>
</dbReference>
<dbReference type="InterPro" id="IPR043504">
    <property type="entry name" value="Peptidase_S1_PA_chymotrypsin"/>
</dbReference>
<reference evidence="9 10" key="1">
    <citation type="journal article" date="2024" name="BMC Genomics">
        <title>De novo assembly and annotation of Popillia japonica's genome with initial clues to its potential as an invasive pest.</title>
        <authorList>
            <person name="Cucini C."/>
            <person name="Boschi S."/>
            <person name="Funari R."/>
            <person name="Cardaioli E."/>
            <person name="Iannotti N."/>
            <person name="Marturano G."/>
            <person name="Paoli F."/>
            <person name="Bruttini M."/>
            <person name="Carapelli A."/>
            <person name="Frati F."/>
            <person name="Nardi F."/>
        </authorList>
    </citation>
    <scope>NUCLEOTIDE SEQUENCE [LARGE SCALE GENOMIC DNA]</scope>
    <source>
        <strain evidence="9">DMR45628</strain>
    </source>
</reference>
<proteinExistence type="inferred from homology"/>
<dbReference type="Proteomes" id="UP001458880">
    <property type="component" value="Unassembled WGS sequence"/>
</dbReference>
<evidence type="ECO:0000256" key="1">
    <source>
        <dbReference type="ARBA" id="ARBA00007664"/>
    </source>
</evidence>
<feature type="signal peptide" evidence="7">
    <location>
        <begin position="1"/>
        <end position="25"/>
    </location>
</feature>
<keyword evidence="4 6" id="KW-0720">Serine protease</keyword>
<protein>
    <submittedName>
        <fullName evidence="9">Trypsin</fullName>
    </submittedName>
</protein>
<dbReference type="InterPro" id="IPR033116">
    <property type="entry name" value="TRYPSIN_SER"/>
</dbReference>
<organism evidence="9 10">
    <name type="scientific">Popillia japonica</name>
    <name type="common">Japanese beetle</name>
    <dbReference type="NCBI Taxonomy" id="7064"/>
    <lineage>
        <taxon>Eukaryota</taxon>
        <taxon>Metazoa</taxon>
        <taxon>Ecdysozoa</taxon>
        <taxon>Arthropoda</taxon>
        <taxon>Hexapoda</taxon>
        <taxon>Insecta</taxon>
        <taxon>Pterygota</taxon>
        <taxon>Neoptera</taxon>
        <taxon>Endopterygota</taxon>
        <taxon>Coleoptera</taxon>
        <taxon>Polyphaga</taxon>
        <taxon>Scarabaeiformia</taxon>
        <taxon>Scarabaeidae</taxon>
        <taxon>Rutelinae</taxon>
        <taxon>Popillia</taxon>
    </lineage>
</organism>
<dbReference type="InterPro" id="IPR009003">
    <property type="entry name" value="Peptidase_S1_PA"/>
</dbReference>
<keyword evidence="3 6" id="KW-0378">Hydrolase</keyword>
<dbReference type="FunFam" id="2.40.10.10:FF:000068">
    <property type="entry name" value="transmembrane protease serine 2"/>
    <property type="match status" value="1"/>
</dbReference>
<dbReference type="AlphaFoldDB" id="A0AAW1L3Z4"/>
<evidence type="ECO:0000256" key="6">
    <source>
        <dbReference type="RuleBase" id="RU363034"/>
    </source>
</evidence>